<proteinExistence type="predicted"/>
<dbReference type="AlphaFoldDB" id="A0A1I7WHG6"/>
<organism evidence="1 2">
    <name type="scientific">Heterorhabditis bacteriophora</name>
    <name type="common">Entomopathogenic nematode worm</name>
    <dbReference type="NCBI Taxonomy" id="37862"/>
    <lineage>
        <taxon>Eukaryota</taxon>
        <taxon>Metazoa</taxon>
        <taxon>Ecdysozoa</taxon>
        <taxon>Nematoda</taxon>
        <taxon>Chromadorea</taxon>
        <taxon>Rhabditida</taxon>
        <taxon>Rhabditina</taxon>
        <taxon>Rhabditomorpha</taxon>
        <taxon>Strongyloidea</taxon>
        <taxon>Heterorhabditidae</taxon>
        <taxon>Heterorhabditis</taxon>
    </lineage>
</organism>
<dbReference type="Proteomes" id="UP000095283">
    <property type="component" value="Unplaced"/>
</dbReference>
<evidence type="ECO:0000313" key="2">
    <source>
        <dbReference type="WBParaSite" id="Hba_04445"/>
    </source>
</evidence>
<protein>
    <submittedName>
        <fullName evidence="2">Uncharacterized protein</fullName>
    </submittedName>
</protein>
<accession>A0A1I7WHG6</accession>
<reference evidence="2" key="1">
    <citation type="submission" date="2016-11" db="UniProtKB">
        <authorList>
            <consortium name="WormBaseParasite"/>
        </authorList>
    </citation>
    <scope>IDENTIFICATION</scope>
</reference>
<sequence length="128" mass="14816">MCENSRKIPGADGLLRGHIRCESFTSAKIFNLNLRRKNKNARLQCLSIRRFSCFETTFNCRMSPALVCKFMISGHYLIFMGFSNKLYISAGRNLSKNVALKFGRKTEESKILEIMQHEKCCFLAFPKY</sequence>
<evidence type="ECO:0000313" key="1">
    <source>
        <dbReference type="Proteomes" id="UP000095283"/>
    </source>
</evidence>
<dbReference type="WBParaSite" id="Hba_04445">
    <property type="protein sequence ID" value="Hba_04445"/>
    <property type="gene ID" value="Hba_04445"/>
</dbReference>
<keyword evidence="1" id="KW-1185">Reference proteome</keyword>
<name>A0A1I7WHG6_HETBA</name>